<dbReference type="RefSeq" id="WP_406608441.1">
    <property type="nucleotide sequence ID" value="NZ_PFKO01000360.1"/>
</dbReference>
<dbReference type="EMBL" id="PFKO01000360">
    <property type="protein sequence ID" value="PIY31275.1"/>
    <property type="molecule type" value="Genomic_DNA"/>
</dbReference>
<evidence type="ECO:0000313" key="6">
    <source>
        <dbReference type="EMBL" id="PJB57470.1"/>
    </source>
</evidence>
<dbReference type="AlphaFoldDB" id="A0A2M8CEH2"/>
<dbReference type="InterPro" id="IPR016193">
    <property type="entry name" value="Cytidine_deaminase-like"/>
</dbReference>
<accession>A0A2M7PL60</accession>
<accession>A0A2M8CEH2</accession>
<feature type="binding site" evidence="3">
    <location>
        <begin position="242"/>
        <end position="247"/>
    </location>
    <ligand>
        <name>Mo-bis(molybdopterin guanine dinucleotide)</name>
        <dbReference type="ChEBI" id="CHEBI:60539"/>
    </ligand>
</feature>
<dbReference type="EMBL" id="PFTV01000054">
    <property type="protein sequence ID" value="PJB57470.1"/>
    <property type="molecule type" value="Genomic_DNA"/>
</dbReference>
<organism evidence="6 7">
    <name type="scientific">Candidatus Infernicultor aquiphilus</name>
    <dbReference type="NCBI Taxonomy" id="1805029"/>
    <lineage>
        <taxon>Bacteria</taxon>
        <taxon>Pseudomonadati</taxon>
        <taxon>Atribacterota</taxon>
        <taxon>Candidatus Phoenicimicrobiia</taxon>
        <taxon>Candidatus Pheonicimicrobiales</taxon>
        <taxon>Candidatus Phoenicimicrobiaceae</taxon>
        <taxon>Candidatus Infernicultor</taxon>
    </lineage>
</organism>
<comment type="similarity">
    <text evidence="3">Belongs to the FdhD family.</text>
</comment>
<evidence type="ECO:0000256" key="1">
    <source>
        <dbReference type="ARBA" id="ARBA00022490"/>
    </source>
</evidence>
<evidence type="ECO:0000313" key="5">
    <source>
        <dbReference type="EMBL" id="PIY31275.1"/>
    </source>
</evidence>
<comment type="subcellular location">
    <subcellularLocation>
        <location evidence="3">Cytoplasm</location>
    </subcellularLocation>
</comment>
<dbReference type="HAMAP" id="MF_00187">
    <property type="entry name" value="FdhD"/>
    <property type="match status" value="1"/>
</dbReference>
<dbReference type="EMBL" id="PFIP01000009">
    <property type="protein sequence ID" value="PIX35342.1"/>
    <property type="molecule type" value="Genomic_DNA"/>
</dbReference>
<dbReference type="GO" id="GO:0005737">
    <property type="term" value="C:cytoplasm"/>
    <property type="evidence" value="ECO:0007669"/>
    <property type="project" value="UniProtKB-SubCell"/>
</dbReference>
<dbReference type="Pfam" id="PF02634">
    <property type="entry name" value="FdhD-NarQ"/>
    <property type="match status" value="1"/>
</dbReference>
<evidence type="ECO:0000313" key="7">
    <source>
        <dbReference type="Proteomes" id="UP000228560"/>
    </source>
</evidence>
<dbReference type="Proteomes" id="UP000230646">
    <property type="component" value="Unassembled WGS sequence"/>
</dbReference>
<comment type="function">
    <text evidence="3">Required for formate dehydrogenase (FDH) activity.</text>
</comment>
<dbReference type="Proteomes" id="UP000231493">
    <property type="component" value="Unassembled WGS sequence"/>
</dbReference>
<dbReference type="PIRSF" id="PIRSF015626">
    <property type="entry name" value="FdhD"/>
    <property type="match status" value="1"/>
</dbReference>
<dbReference type="PANTHER" id="PTHR30592:SF1">
    <property type="entry name" value="SULFUR CARRIER PROTEIN FDHD"/>
    <property type="match status" value="1"/>
</dbReference>
<dbReference type="Gene3D" id="3.40.140.10">
    <property type="entry name" value="Cytidine Deaminase, domain 2"/>
    <property type="match status" value="1"/>
</dbReference>
<name>A0A2M8CEH2_9BACT</name>
<dbReference type="GO" id="GO:0006777">
    <property type="term" value="P:Mo-molybdopterin cofactor biosynthetic process"/>
    <property type="evidence" value="ECO:0007669"/>
    <property type="project" value="UniProtKB-UniRule"/>
</dbReference>
<dbReference type="Proteomes" id="UP000228560">
    <property type="component" value="Unassembled WGS sequence"/>
</dbReference>
<dbReference type="GO" id="GO:0016783">
    <property type="term" value="F:sulfurtransferase activity"/>
    <property type="evidence" value="ECO:0007669"/>
    <property type="project" value="InterPro"/>
</dbReference>
<comment type="caution">
    <text evidence="3">Lacks conserved residue(s) required for the propagation of feature annotation.</text>
</comment>
<gene>
    <name evidence="3" type="primary">fdhD</name>
    <name evidence="6" type="ORF">CO097_02340</name>
    <name evidence="5" type="ORF">COZ07_09855</name>
    <name evidence="4" type="ORF">COZ58_00305</name>
</gene>
<reference evidence="7 8" key="1">
    <citation type="submission" date="2017-09" db="EMBL/GenBank/DDBJ databases">
        <title>Depth-based differentiation of microbial function through sediment-hosted aquifers and enrichment of novel symbionts in the deep terrestrial subsurface.</title>
        <authorList>
            <person name="Probst A.J."/>
            <person name="Ladd B."/>
            <person name="Jarett J.K."/>
            <person name="Geller-Mcgrath D.E."/>
            <person name="Sieber C.M."/>
            <person name="Emerson J.B."/>
            <person name="Anantharaman K."/>
            <person name="Thomas B.C."/>
            <person name="Malmstrom R."/>
            <person name="Stieglmeier M."/>
            <person name="Klingl A."/>
            <person name="Woyke T."/>
            <person name="Ryan C.M."/>
            <person name="Banfield J.F."/>
        </authorList>
    </citation>
    <scope>NUCLEOTIDE SEQUENCE [LARGE SCALE GENOMIC DNA]</scope>
    <source>
        <strain evidence="5">CG_4_10_14_3_um_filter_34_13</strain>
        <strain evidence="6">CG_4_9_14_3_um_filter_33_16</strain>
    </source>
</reference>
<keyword evidence="1 3" id="KW-0963">Cytoplasm</keyword>
<proteinExistence type="inferred from homology"/>
<dbReference type="Gene3D" id="3.10.20.10">
    <property type="match status" value="1"/>
</dbReference>
<dbReference type="NCBIfam" id="TIGR00129">
    <property type="entry name" value="fdhD_narQ"/>
    <property type="match status" value="1"/>
</dbReference>
<protein>
    <recommendedName>
        <fullName evidence="3">Protein FdhD</fullName>
    </recommendedName>
</protein>
<sequence length="259" mass="28951">MSREAKGIMVNIIRIKENKKENILDLVARETTFTILLNQKKLVTLNCTPEKYKYLGLGFLYTSGILRKKEDIVSLEINKKQGLMDIRMEGTSLLPKDISSNNLWLGICQQAEGEGNPFSFIDTSLKINPGLVYSLISEMQERADFFKLTGGVHSCALADKNGSIILFSEDISRYNTIDKILGEAFVHDISTEDKIILTSCRITSGILRKIITGKVPLIISRAAPTDRTIELAKRAGVTLVGFVRGERMNIYSHPQRIGI</sequence>
<dbReference type="PANTHER" id="PTHR30592">
    <property type="entry name" value="FORMATE DEHYDROGENASE"/>
    <property type="match status" value="1"/>
</dbReference>
<reference evidence="4" key="2">
    <citation type="submission" date="2017-09" db="EMBL/GenBank/DDBJ databases">
        <title>Depth-based differentiation of microbial function through sediment-hosted aquifers and enrichment of novel symbionts in the deep terrestrial subsurface.</title>
        <authorList>
            <person name="Probst A.J."/>
            <person name="Ladd B."/>
            <person name="Jarett J.K."/>
            <person name="Geller-Mcgrath D.E."/>
            <person name="Sieber C.M.K."/>
            <person name="Emerson J.B."/>
            <person name="Anantharaman K."/>
            <person name="Thomas B.C."/>
            <person name="Malmstrom R."/>
            <person name="Stieglmeier M."/>
            <person name="Klingl A."/>
            <person name="Woyke T."/>
            <person name="Ryan C.M."/>
            <person name="Banfield J.F."/>
        </authorList>
    </citation>
    <scope>NUCLEOTIDE SEQUENCE</scope>
    <source>
        <strain evidence="4">CG_4_8_14_3_um_filter_34_18</strain>
    </source>
</reference>
<evidence type="ECO:0000313" key="8">
    <source>
        <dbReference type="Proteomes" id="UP000230646"/>
    </source>
</evidence>
<evidence type="ECO:0000256" key="2">
    <source>
        <dbReference type="ARBA" id="ARBA00023150"/>
    </source>
</evidence>
<dbReference type="InterPro" id="IPR003786">
    <property type="entry name" value="FdhD"/>
</dbReference>
<dbReference type="SUPFAM" id="SSF53927">
    <property type="entry name" value="Cytidine deaminase-like"/>
    <property type="match status" value="1"/>
</dbReference>
<accession>A0A2M7KB34</accession>
<evidence type="ECO:0000313" key="4">
    <source>
        <dbReference type="EMBL" id="PIX35342.1"/>
    </source>
</evidence>
<keyword evidence="2 3" id="KW-0501">Molybdenum cofactor biosynthesis</keyword>
<evidence type="ECO:0000256" key="3">
    <source>
        <dbReference type="HAMAP-Rule" id="MF_00187"/>
    </source>
</evidence>
<comment type="caution">
    <text evidence="6">The sequence shown here is derived from an EMBL/GenBank/DDBJ whole genome shotgun (WGS) entry which is preliminary data.</text>
</comment>